<keyword evidence="8" id="KW-0479">Metal-binding</keyword>
<feature type="region of interest" description="Disordered" evidence="16">
    <location>
        <begin position="689"/>
        <end position="708"/>
    </location>
</feature>
<comment type="subcellular location">
    <subcellularLocation>
        <location evidence="3">Mitochondrion</location>
    </subcellularLocation>
</comment>
<evidence type="ECO:0000259" key="17">
    <source>
        <dbReference type="Pfam" id="PF16953"/>
    </source>
</evidence>
<dbReference type="InterPro" id="IPR033495">
    <property type="entry name" value="MRPP3_PIN_dom"/>
</dbReference>
<feature type="compositionally biased region" description="Acidic residues" evidence="16">
    <location>
        <begin position="89"/>
        <end position="116"/>
    </location>
</feature>
<dbReference type="GO" id="GO:0046872">
    <property type="term" value="F:metal ion binding"/>
    <property type="evidence" value="ECO:0007669"/>
    <property type="project" value="UniProtKB-KW"/>
</dbReference>
<feature type="region of interest" description="Disordered" evidence="16">
    <location>
        <begin position="647"/>
        <end position="672"/>
    </location>
</feature>
<evidence type="ECO:0000313" key="18">
    <source>
        <dbReference type="EMBL" id="KAK8395332.1"/>
    </source>
</evidence>
<name>A0AAW0U9C8_SCYPA</name>
<evidence type="ECO:0000313" key="19">
    <source>
        <dbReference type="Proteomes" id="UP001487740"/>
    </source>
</evidence>
<evidence type="ECO:0000256" key="2">
    <source>
        <dbReference type="ARBA" id="ARBA00001946"/>
    </source>
</evidence>
<feature type="region of interest" description="Disordered" evidence="16">
    <location>
        <begin position="86"/>
        <end position="117"/>
    </location>
</feature>
<keyword evidence="7" id="KW-0540">Nuclease</keyword>
<evidence type="ECO:0000256" key="14">
    <source>
        <dbReference type="ARBA" id="ARBA00044536"/>
    </source>
</evidence>
<keyword evidence="19" id="KW-1185">Reference proteome</keyword>
<evidence type="ECO:0000256" key="13">
    <source>
        <dbReference type="ARBA" id="ARBA00023128"/>
    </source>
</evidence>
<evidence type="ECO:0000256" key="12">
    <source>
        <dbReference type="ARBA" id="ARBA00022946"/>
    </source>
</evidence>
<dbReference type="EMBL" id="JARAKH010000018">
    <property type="protein sequence ID" value="KAK8395332.1"/>
    <property type="molecule type" value="Genomic_DNA"/>
</dbReference>
<keyword evidence="13" id="KW-0496">Mitochondrion</keyword>
<protein>
    <recommendedName>
        <fullName evidence="14">Mitochondrial ribonuclease P catalytic subunit</fullName>
        <ecNumber evidence="5">3.1.26.5</ecNumber>
    </recommendedName>
    <alternativeName>
        <fullName evidence="15">Mitochondrial ribonuclease P protein 3</fullName>
    </alternativeName>
</protein>
<keyword evidence="12" id="KW-0809">Transit peptide</keyword>
<dbReference type="EMBL" id="JARAKH010000018">
    <property type="protein sequence ID" value="KAK8395329.1"/>
    <property type="molecule type" value="Genomic_DNA"/>
</dbReference>
<evidence type="ECO:0000256" key="9">
    <source>
        <dbReference type="ARBA" id="ARBA00022801"/>
    </source>
</evidence>
<gene>
    <name evidence="18" type="ORF">O3P69_006189</name>
</gene>
<dbReference type="GO" id="GO:0097745">
    <property type="term" value="P:mitochondrial tRNA 5'-end processing"/>
    <property type="evidence" value="ECO:0007669"/>
    <property type="project" value="TreeGrafter"/>
</dbReference>
<comment type="catalytic activity">
    <reaction evidence="1">
        <text>Endonucleolytic cleavage of RNA, removing 5'-extranucleotides from tRNA precursor.</text>
        <dbReference type="EC" id="3.1.26.5"/>
    </reaction>
</comment>
<evidence type="ECO:0000256" key="6">
    <source>
        <dbReference type="ARBA" id="ARBA00022694"/>
    </source>
</evidence>
<evidence type="ECO:0000256" key="3">
    <source>
        <dbReference type="ARBA" id="ARBA00004173"/>
    </source>
</evidence>
<dbReference type="GO" id="GO:0001682">
    <property type="term" value="P:tRNA 5'-leader removal"/>
    <property type="evidence" value="ECO:0007669"/>
    <property type="project" value="TreeGrafter"/>
</dbReference>
<keyword evidence="6" id="KW-0819">tRNA processing</keyword>
<organism evidence="18 19">
    <name type="scientific">Scylla paramamosain</name>
    <name type="common">Mud crab</name>
    <dbReference type="NCBI Taxonomy" id="85552"/>
    <lineage>
        <taxon>Eukaryota</taxon>
        <taxon>Metazoa</taxon>
        <taxon>Ecdysozoa</taxon>
        <taxon>Arthropoda</taxon>
        <taxon>Crustacea</taxon>
        <taxon>Multicrustacea</taxon>
        <taxon>Malacostraca</taxon>
        <taxon>Eumalacostraca</taxon>
        <taxon>Eucarida</taxon>
        <taxon>Decapoda</taxon>
        <taxon>Pleocyemata</taxon>
        <taxon>Brachyura</taxon>
        <taxon>Eubrachyura</taxon>
        <taxon>Portunoidea</taxon>
        <taxon>Portunidae</taxon>
        <taxon>Portuninae</taxon>
        <taxon>Scylla</taxon>
    </lineage>
</organism>
<dbReference type="InterPro" id="IPR011990">
    <property type="entry name" value="TPR-like_helical_dom_sf"/>
</dbReference>
<sequence length="726" mass="83518">MALQQCLSRGRKVVLTNLLPRSSTQFRHLFGVGLPDRTHIWNGVDESMFTNGHQKNSSIASTKWQCFKTLSCNYSKMGKDREFLKSSVQDDDINDDDDDDDDDIDDDSDYVDDETDNNAVSPVECAKIEFQLEEIFINKKEMSSKEWEETIELMSRVNSSVSAKTCDAITMKRCLRQENYSLATSYMEHLQRQGCEPNLSTLGSYLQLCGRQMDQCGEDRVLELYHKLMSQVKILDVRLARNVILGLTATQEWRKALDHLPKFRKMVTSLEEVYSAIITAAFRTGEYELGWQYLADLREQNQIPLDSVFLQWVKQCEAAESKADKEAMAFTLLQKLESHEVYPSVAVMKEITQLFRDGLGWSAHYLKMNKRGVCPVCRHQLDTKAVNEEEFRNLQEEFVPRVLVRSDIFRSTSPKEWEDFKEYVEERKPFSLVVDGLNASYILNKKGDQFRHKSLEEVVAQALANKSKSRILVLGRQHMQKWLKRMRWNRQMVDFYTLNNMTKDDGFFLYAALQSGLGTKFVTNDMLRDHLFRLGEGPLRDAFRKWQRTHQVMAYSSAGCVRLASPAKFTTVAQAWQAGGEGGWHVPYDDGAPRQSYEVPPTWLCLHPALALPSPLPLVSREPLTHNRSKNTTNPYERLISAKDSRGCDEERGYGTSTRGMTKQRRQQQRSDEIEGYSKVNNLFYNVPTRVSPSRPSQFPPKRQKAEKAVGKVYLNTIFSDGKSRS</sequence>
<keyword evidence="10" id="KW-0862">Zinc</keyword>
<comment type="caution">
    <text evidence="18">The sequence shown here is derived from an EMBL/GenBank/DDBJ whole genome shotgun (WGS) entry which is preliminary data.</text>
</comment>
<dbReference type="PANTHER" id="PTHR13547:SF1">
    <property type="entry name" value="MITOCHONDRIAL RIBONUCLEASE P CATALYTIC SUBUNIT"/>
    <property type="match status" value="1"/>
</dbReference>
<dbReference type="EMBL" id="JARAKH010000018">
    <property type="protein sequence ID" value="KAK8395330.1"/>
    <property type="molecule type" value="Genomic_DNA"/>
</dbReference>
<evidence type="ECO:0000256" key="5">
    <source>
        <dbReference type="ARBA" id="ARBA00012179"/>
    </source>
</evidence>
<dbReference type="GO" id="GO:0004526">
    <property type="term" value="F:ribonuclease P activity"/>
    <property type="evidence" value="ECO:0007669"/>
    <property type="project" value="UniProtKB-EC"/>
</dbReference>
<evidence type="ECO:0000256" key="16">
    <source>
        <dbReference type="SAM" id="MobiDB-lite"/>
    </source>
</evidence>
<dbReference type="Pfam" id="PF16953">
    <property type="entry name" value="PRORP"/>
    <property type="match status" value="1"/>
</dbReference>
<proteinExistence type="inferred from homology"/>
<dbReference type="GO" id="GO:0030678">
    <property type="term" value="C:mitochondrial ribonuclease P complex"/>
    <property type="evidence" value="ECO:0007669"/>
    <property type="project" value="TreeGrafter"/>
</dbReference>
<evidence type="ECO:0000256" key="4">
    <source>
        <dbReference type="ARBA" id="ARBA00007626"/>
    </source>
</evidence>
<dbReference type="Gene3D" id="3.40.50.11980">
    <property type="match status" value="1"/>
</dbReference>
<dbReference type="InterPro" id="IPR031595">
    <property type="entry name" value="PRORP_C"/>
</dbReference>
<dbReference type="Gene3D" id="1.25.40.10">
    <property type="entry name" value="Tetratricopeptide repeat domain"/>
    <property type="match status" value="1"/>
</dbReference>
<evidence type="ECO:0000256" key="8">
    <source>
        <dbReference type="ARBA" id="ARBA00022723"/>
    </source>
</evidence>
<evidence type="ECO:0000256" key="15">
    <source>
        <dbReference type="ARBA" id="ARBA00044559"/>
    </source>
</evidence>
<dbReference type="CDD" id="cd18718">
    <property type="entry name" value="PIN_PRORP"/>
    <property type="match status" value="1"/>
</dbReference>
<evidence type="ECO:0000256" key="11">
    <source>
        <dbReference type="ARBA" id="ARBA00022842"/>
    </source>
</evidence>
<feature type="domain" description="PRORP" evidence="17">
    <location>
        <begin position="368"/>
        <end position="605"/>
    </location>
</feature>
<evidence type="ECO:0000256" key="10">
    <source>
        <dbReference type="ARBA" id="ARBA00022833"/>
    </source>
</evidence>
<comment type="similarity">
    <text evidence="4">Belongs to the PPR family. P subfamily.</text>
</comment>
<reference evidence="18 19" key="1">
    <citation type="submission" date="2023-03" db="EMBL/GenBank/DDBJ databases">
        <title>High-quality genome of Scylla paramamosain provides insights in environmental adaptation.</title>
        <authorList>
            <person name="Zhang L."/>
        </authorList>
    </citation>
    <scope>NUCLEOTIDE SEQUENCE [LARGE SCALE GENOMIC DNA]</scope>
    <source>
        <strain evidence="18">LZ_2023a</strain>
        <tissue evidence="18">Muscle</tissue>
    </source>
</reference>
<evidence type="ECO:0000256" key="7">
    <source>
        <dbReference type="ARBA" id="ARBA00022722"/>
    </source>
</evidence>
<keyword evidence="9" id="KW-0378">Hydrolase</keyword>
<comment type="cofactor">
    <cofactor evidence="2">
        <name>Mg(2+)</name>
        <dbReference type="ChEBI" id="CHEBI:18420"/>
    </cofactor>
</comment>
<dbReference type="Proteomes" id="UP001487740">
    <property type="component" value="Unassembled WGS sequence"/>
</dbReference>
<dbReference type="AlphaFoldDB" id="A0AAW0U9C8"/>
<accession>A0AAW0U9C8</accession>
<dbReference type="PANTHER" id="PTHR13547">
    <property type="match status" value="1"/>
</dbReference>
<evidence type="ECO:0000256" key="1">
    <source>
        <dbReference type="ARBA" id="ARBA00000928"/>
    </source>
</evidence>
<keyword evidence="11" id="KW-0460">Magnesium</keyword>
<dbReference type="EC" id="3.1.26.5" evidence="5"/>